<dbReference type="Proteomes" id="UP001162501">
    <property type="component" value="Chromosome 30"/>
</dbReference>
<name>A0AC59ZL82_RANTA</name>
<protein>
    <submittedName>
        <fullName evidence="1">Uncharacterized protein</fullName>
    </submittedName>
</protein>
<gene>
    <name evidence="1" type="ORF">MRATA1EN22A_LOCUS19822</name>
</gene>
<dbReference type="EMBL" id="OX596114">
    <property type="protein sequence ID" value="CAN0457907.1"/>
    <property type="molecule type" value="Genomic_DNA"/>
</dbReference>
<reference evidence="1" key="1">
    <citation type="submission" date="2023-05" db="EMBL/GenBank/DDBJ databases">
        <authorList>
            <consortium name="ELIXIR-Norway"/>
        </authorList>
    </citation>
    <scope>NUCLEOTIDE SEQUENCE</scope>
</reference>
<evidence type="ECO:0000313" key="2">
    <source>
        <dbReference type="Proteomes" id="UP001162501"/>
    </source>
</evidence>
<sequence>MLRTVLDASQRLLKKGRESWRLVLLVVFVALLLHNMLLTVVVTITPTYLYAIEFKDISGSLYLGSTTTSRPALTPTFPAIFSFFENNTVAIEESVPDGIARTSGISDHLPSSH</sequence>
<evidence type="ECO:0000313" key="1">
    <source>
        <dbReference type="EMBL" id="CAN0457907.1"/>
    </source>
</evidence>
<organism evidence="1 2">
    <name type="scientific">Rangifer tarandus platyrhynchus</name>
    <name type="common">Svalbard reindeer</name>
    <dbReference type="NCBI Taxonomy" id="3082113"/>
    <lineage>
        <taxon>Eukaryota</taxon>
        <taxon>Metazoa</taxon>
        <taxon>Chordata</taxon>
        <taxon>Craniata</taxon>
        <taxon>Vertebrata</taxon>
        <taxon>Euteleostomi</taxon>
        <taxon>Mammalia</taxon>
        <taxon>Eutheria</taxon>
        <taxon>Laurasiatheria</taxon>
        <taxon>Artiodactyla</taxon>
        <taxon>Ruminantia</taxon>
        <taxon>Pecora</taxon>
        <taxon>Cervidae</taxon>
        <taxon>Odocoileinae</taxon>
        <taxon>Rangifer</taxon>
    </lineage>
</organism>
<proteinExistence type="predicted"/>
<reference evidence="1" key="2">
    <citation type="submission" date="2025-03" db="EMBL/GenBank/DDBJ databases">
        <authorList>
            <consortium name="ELIXIR-Norway"/>
            <consortium name="Elixir Norway"/>
        </authorList>
    </citation>
    <scope>NUCLEOTIDE SEQUENCE</scope>
</reference>
<accession>A0AC59ZL82</accession>